<sequence length="122" mass="14095">MRWIKTPGPKTTRNKPATKIDMEILAQDVKNYPDAYQYERAKRLGVSTQDINHALKRLGVAYKKSLRHPKASEEERRIFQQKIEGYEKAALSFISFTLMKAALLTTCHARMAMRQWVNAPMA</sequence>
<dbReference type="RefSeq" id="WP_256211959.1">
    <property type="nucleotide sequence ID" value="NZ_FOUB01000016.1"/>
</dbReference>
<protein>
    <submittedName>
        <fullName evidence="2">Transposase</fullName>
    </submittedName>
</protein>
<dbReference type="EMBL" id="FOUB01000016">
    <property type="protein sequence ID" value="SFM19287.1"/>
    <property type="molecule type" value="Genomic_DNA"/>
</dbReference>
<dbReference type="InterPro" id="IPR002622">
    <property type="entry name" value="Transposase_14"/>
</dbReference>
<accession>A0A1I4NVG7</accession>
<feature type="domain" description="Transposase Synechocystis PCC 6803" evidence="1">
    <location>
        <begin position="10"/>
        <end position="70"/>
    </location>
</feature>
<dbReference type="Pfam" id="PF01710">
    <property type="entry name" value="HTH_Tnp_IS630"/>
    <property type="match status" value="1"/>
</dbReference>
<reference evidence="3" key="1">
    <citation type="submission" date="2016-10" db="EMBL/GenBank/DDBJ databases">
        <authorList>
            <person name="Varghese N."/>
            <person name="Submissions S."/>
        </authorList>
    </citation>
    <scope>NUCLEOTIDE SEQUENCE [LARGE SCALE GENOMIC DNA]</scope>
    <source>
        <strain evidence="3">Nm44</strain>
    </source>
</reference>
<keyword evidence="3" id="KW-1185">Reference proteome</keyword>
<dbReference type="Proteomes" id="UP000183287">
    <property type="component" value="Unassembled WGS sequence"/>
</dbReference>
<evidence type="ECO:0000313" key="2">
    <source>
        <dbReference type="EMBL" id="SFM19287.1"/>
    </source>
</evidence>
<evidence type="ECO:0000259" key="1">
    <source>
        <dbReference type="Pfam" id="PF01710"/>
    </source>
</evidence>
<evidence type="ECO:0000313" key="3">
    <source>
        <dbReference type="Proteomes" id="UP000183287"/>
    </source>
</evidence>
<gene>
    <name evidence="2" type="ORF">SAMN05421863_101667</name>
</gene>
<dbReference type="AlphaFoldDB" id="A0A1I4NVG7"/>
<proteinExistence type="predicted"/>
<organism evidence="2 3">
    <name type="scientific">Nitrosomonas communis</name>
    <dbReference type="NCBI Taxonomy" id="44574"/>
    <lineage>
        <taxon>Bacteria</taxon>
        <taxon>Pseudomonadati</taxon>
        <taxon>Pseudomonadota</taxon>
        <taxon>Betaproteobacteria</taxon>
        <taxon>Nitrosomonadales</taxon>
        <taxon>Nitrosomonadaceae</taxon>
        <taxon>Nitrosomonas</taxon>
    </lineage>
</organism>
<name>A0A1I4NVG7_9PROT</name>